<protein>
    <submittedName>
        <fullName evidence="2">Uncharacterized protein</fullName>
    </submittedName>
</protein>
<name>A0A9P4LQC9_9PLEO</name>
<proteinExistence type="predicted"/>
<evidence type="ECO:0000313" key="2">
    <source>
        <dbReference type="EMBL" id="KAF2034098.1"/>
    </source>
</evidence>
<gene>
    <name evidence="2" type="ORF">EK21DRAFT_57232</name>
</gene>
<evidence type="ECO:0000313" key="3">
    <source>
        <dbReference type="Proteomes" id="UP000799777"/>
    </source>
</evidence>
<reference evidence="2" key="1">
    <citation type="journal article" date="2020" name="Stud. Mycol.">
        <title>101 Dothideomycetes genomes: a test case for predicting lifestyles and emergence of pathogens.</title>
        <authorList>
            <person name="Haridas S."/>
            <person name="Albert R."/>
            <person name="Binder M."/>
            <person name="Bloem J."/>
            <person name="Labutti K."/>
            <person name="Salamov A."/>
            <person name="Andreopoulos B."/>
            <person name="Baker S."/>
            <person name="Barry K."/>
            <person name="Bills G."/>
            <person name="Bluhm B."/>
            <person name="Cannon C."/>
            <person name="Castanera R."/>
            <person name="Culley D."/>
            <person name="Daum C."/>
            <person name="Ezra D."/>
            <person name="Gonzalez J."/>
            <person name="Henrissat B."/>
            <person name="Kuo A."/>
            <person name="Liang C."/>
            <person name="Lipzen A."/>
            <person name="Lutzoni F."/>
            <person name="Magnuson J."/>
            <person name="Mondo S."/>
            <person name="Nolan M."/>
            <person name="Ohm R."/>
            <person name="Pangilinan J."/>
            <person name="Park H.-J."/>
            <person name="Ramirez L."/>
            <person name="Alfaro M."/>
            <person name="Sun H."/>
            <person name="Tritt A."/>
            <person name="Yoshinaga Y."/>
            <person name="Zwiers L.-H."/>
            <person name="Turgeon B."/>
            <person name="Goodwin S."/>
            <person name="Spatafora J."/>
            <person name="Crous P."/>
            <person name="Grigoriev I."/>
        </authorList>
    </citation>
    <scope>NUCLEOTIDE SEQUENCE</scope>
    <source>
        <strain evidence="2">CBS 110217</strain>
    </source>
</reference>
<comment type="caution">
    <text evidence="2">The sequence shown here is derived from an EMBL/GenBank/DDBJ whole genome shotgun (WGS) entry which is preliminary data.</text>
</comment>
<sequence>MSPSFRPTDGPQTAHPTPSEFSKQQILHSPSKSIYDEILRHHYAYDQQHGYSTRVLTTPLVRGAGWMLHWLQCLMIGEMMKDVESMAEWILYFAPSTILSTNHANIDMEGFLPPISASYETLKTLSVIGMKTDEINLSSSLLFLRVSMQTLRVLSFALAEFYTAPEPARDSETNASIDLVGQALHFFLEQNAYRDTALYQPLAWYESAFLRHKGASEVEHVLYLQDTLETLSSAPQDRVGDEECDTKPFWDAVIEGKQVLNEAKDRGHDVNKGEWSEEVLALKNTVELKAWDVKVVREGIRVLKERPGLGDIVVWEAAY</sequence>
<feature type="region of interest" description="Disordered" evidence="1">
    <location>
        <begin position="1"/>
        <end position="26"/>
    </location>
</feature>
<dbReference type="OrthoDB" id="407658at2759"/>
<organism evidence="2 3">
    <name type="scientific">Setomelanomma holmii</name>
    <dbReference type="NCBI Taxonomy" id="210430"/>
    <lineage>
        <taxon>Eukaryota</taxon>
        <taxon>Fungi</taxon>
        <taxon>Dikarya</taxon>
        <taxon>Ascomycota</taxon>
        <taxon>Pezizomycotina</taxon>
        <taxon>Dothideomycetes</taxon>
        <taxon>Pleosporomycetidae</taxon>
        <taxon>Pleosporales</taxon>
        <taxon>Pleosporineae</taxon>
        <taxon>Phaeosphaeriaceae</taxon>
        <taxon>Setomelanomma</taxon>
    </lineage>
</organism>
<keyword evidence="3" id="KW-1185">Reference proteome</keyword>
<accession>A0A9P4LQC9</accession>
<dbReference type="EMBL" id="ML978163">
    <property type="protein sequence ID" value="KAF2034098.1"/>
    <property type="molecule type" value="Genomic_DNA"/>
</dbReference>
<dbReference type="AlphaFoldDB" id="A0A9P4LQC9"/>
<dbReference type="Proteomes" id="UP000799777">
    <property type="component" value="Unassembled WGS sequence"/>
</dbReference>
<evidence type="ECO:0000256" key="1">
    <source>
        <dbReference type="SAM" id="MobiDB-lite"/>
    </source>
</evidence>